<dbReference type="Proteomes" id="UP000198848">
    <property type="component" value="Unassembled WGS sequence"/>
</dbReference>
<sequence>MPIEWHYNVGGCFRSPGDDLELAAYAADAGFDGIWIGDHFVPWLDNRPYTHHVLPWLGSLVERVPDVTVGTCVSCPTIRYEPPVLAQALATIDNAYPGRLEFGVGTGEALNEARFYDGEWPDWGTLAGMLIESLDLMETLWERDEYVSHEGEYYQYDEMKLYTKPRSEIPLHWAAWGPQSAKCAGKYAGNLITAGDADLIEETLAPAFEAGQSEREDSGGGTISVQLSAHVGDPDDLVDELRAKGEYTPHEELDTADPREIQSLADERLADVSDEELRTLNNVTDDASDLVPVVERLEEAGIDRVIVVSKVGDPRRTIDALADDVMPHFE</sequence>
<dbReference type="EMBL" id="FNLC01000002">
    <property type="protein sequence ID" value="SDR04603.1"/>
    <property type="molecule type" value="Genomic_DNA"/>
</dbReference>
<dbReference type="InterPro" id="IPR036661">
    <property type="entry name" value="Luciferase-like_sf"/>
</dbReference>
<evidence type="ECO:0000313" key="3">
    <source>
        <dbReference type="EMBL" id="SDR04603.1"/>
    </source>
</evidence>
<keyword evidence="1" id="KW-0560">Oxidoreductase</keyword>
<organism evidence="3 4">
    <name type="scientific">Natronobacterium texcoconense</name>
    <dbReference type="NCBI Taxonomy" id="1095778"/>
    <lineage>
        <taxon>Archaea</taxon>
        <taxon>Methanobacteriati</taxon>
        <taxon>Methanobacteriota</taxon>
        <taxon>Stenosarchaea group</taxon>
        <taxon>Halobacteria</taxon>
        <taxon>Halobacteriales</taxon>
        <taxon>Natrialbaceae</taxon>
        <taxon>Natronobacterium</taxon>
    </lineage>
</organism>
<gene>
    <name evidence="3" type="ORF">SAMN04489842_2122</name>
</gene>
<dbReference type="STRING" id="1095778.SAMN04489842_2122"/>
<dbReference type="PANTHER" id="PTHR43244">
    <property type="match status" value="1"/>
</dbReference>
<evidence type="ECO:0000259" key="2">
    <source>
        <dbReference type="Pfam" id="PF00296"/>
    </source>
</evidence>
<dbReference type="OrthoDB" id="7684at2157"/>
<dbReference type="SUPFAM" id="SSF51679">
    <property type="entry name" value="Bacterial luciferase-like"/>
    <property type="match status" value="1"/>
</dbReference>
<evidence type="ECO:0000256" key="1">
    <source>
        <dbReference type="ARBA" id="ARBA00023002"/>
    </source>
</evidence>
<evidence type="ECO:0000313" key="4">
    <source>
        <dbReference type="Proteomes" id="UP000198848"/>
    </source>
</evidence>
<keyword evidence="3" id="KW-0503">Monooxygenase</keyword>
<protein>
    <submittedName>
        <fullName evidence="3">Luciferase-like monooxygenase</fullName>
    </submittedName>
</protein>
<proteinExistence type="predicted"/>
<dbReference type="PANTHER" id="PTHR43244:SF1">
    <property type="entry name" value="5,10-METHYLENETETRAHYDROMETHANOPTERIN REDUCTASE"/>
    <property type="match status" value="1"/>
</dbReference>
<dbReference type="CDD" id="cd01097">
    <property type="entry name" value="Tetrahydromethanopterin_reductase"/>
    <property type="match status" value="1"/>
</dbReference>
<dbReference type="Gene3D" id="3.20.20.30">
    <property type="entry name" value="Luciferase-like domain"/>
    <property type="match status" value="1"/>
</dbReference>
<accession>A0A1H1FU96</accession>
<dbReference type="RefSeq" id="WP_170831010.1">
    <property type="nucleotide sequence ID" value="NZ_FNLC01000002.1"/>
</dbReference>
<reference evidence="4" key="1">
    <citation type="submission" date="2016-10" db="EMBL/GenBank/DDBJ databases">
        <authorList>
            <person name="Varghese N."/>
            <person name="Submissions S."/>
        </authorList>
    </citation>
    <scope>NUCLEOTIDE SEQUENCE [LARGE SCALE GENOMIC DNA]</scope>
    <source>
        <strain evidence="4">DSM 24767</strain>
    </source>
</reference>
<keyword evidence="4" id="KW-1185">Reference proteome</keyword>
<dbReference type="InterPro" id="IPR011251">
    <property type="entry name" value="Luciferase-like_dom"/>
</dbReference>
<dbReference type="AlphaFoldDB" id="A0A1H1FU96"/>
<dbReference type="GO" id="GO:0004497">
    <property type="term" value="F:monooxygenase activity"/>
    <property type="evidence" value="ECO:0007669"/>
    <property type="project" value="UniProtKB-KW"/>
</dbReference>
<dbReference type="InterPro" id="IPR050564">
    <property type="entry name" value="F420-G6PD/mer"/>
</dbReference>
<dbReference type="GO" id="GO:0016705">
    <property type="term" value="F:oxidoreductase activity, acting on paired donors, with incorporation or reduction of molecular oxygen"/>
    <property type="evidence" value="ECO:0007669"/>
    <property type="project" value="InterPro"/>
</dbReference>
<dbReference type="Pfam" id="PF00296">
    <property type="entry name" value="Bac_luciferase"/>
    <property type="match status" value="1"/>
</dbReference>
<feature type="domain" description="Luciferase-like" evidence="2">
    <location>
        <begin position="18"/>
        <end position="264"/>
    </location>
</feature>
<name>A0A1H1FU96_NATTX</name>